<dbReference type="AlphaFoldDB" id="A0AAD4P201"/>
<evidence type="ECO:0000256" key="3">
    <source>
        <dbReference type="ARBA" id="ARBA00023163"/>
    </source>
</evidence>
<reference evidence="6 7" key="1">
    <citation type="journal article" date="2021" name="Nat. Commun.">
        <title>Incipient diploidization of the medicinal plant Perilla within 10,000 years.</title>
        <authorList>
            <person name="Zhang Y."/>
            <person name="Shen Q."/>
            <person name="Leng L."/>
            <person name="Zhang D."/>
            <person name="Chen S."/>
            <person name="Shi Y."/>
            <person name="Ning Z."/>
            <person name="Chen S."/>
        </authorList>
    </citation>
    <scope>NUCLEOTIDE SEQUENCE [LARGE SCALE GENOMIC DNA]</scope>
    <source>
        <strain evidence="7">cv. PC099</strain>
    </source>
</reference>
<comment type="caution">
    <text evidence="6">The sequence shown here is derived from an EMBL/GenBank/DDBJ whole genome shotgun (WGS) entry which is preliminary data.</text>
</comment>
<dbReference type="SUPFAM" id="SSF101941">
    <property type="entry name" value="NAC domain"/>
    <property type="match status" value="1"/>
</dbReference>
<name>A0AAD4P201_PERFH</name>
<dbReference type="Proteomes" id="UP001190926">
    <property type="component" value="Unassembled WGS sequence"/>
</dbReference>
<evidence type="ECO:0000256" key="4">
    <source>
        <dbReference type="ARBA" id="ARBA00023242"/>
    </source>
</evidence>
<dbReference type="PANTHER" id="PTHR31744">
    <property type="entry name" value="PROTEIN CUP-SHAPED COTYLEDON 2-RELATED"/>
    <property type="match status" value="1"/>
</dbReference>
<dbReference type="InterPro" id="IPR003441">
    <property type="entry name" value="NAC-dom"/>
</dbReference>
<accession>A0AAD4P201</accession>
<dbReference type="InterPro" id="IPR036093">
    <property type="entry name" value="NAC_dom_sf"/>
</dbReference>
<gene>
    <name evidence="6" type="ORF">C2S53_019536</name>
</gene>
<keyword evidence="2" id="KW-0238">DNA-binding</keyword>
<dbReference type="PROSITE" id="PS51005">
    <property type="entry name" value="NAC"/>
    <property type="match status" value="1"/>
</dbReference>
<dbReference type="EMBL" id="SDAM02000669">
    <property type="protein sequence ID" value="KAH6823659.1"/>
    <property type="molecule type" value="Genomic_DNA"/>
</dbReference>
<evidence type="ECO:0000256" key="2">
    <source>
        <dbReference type="ARBA" id="ARBA00023125"/>
    </source>
</evidence>
<proteinExistence type="predicted"/>
<keyword evidence="3" id="KW-0804">Transcription</keyword>
<keyword evidence="4" id="KW-0539">Nucleus</keyword>
<evidence type="ECO:0000256" key="1">
    <source>
        <dbReference type="ARBA" id="ARBA00023015"/>
    </source>
</evidence>
<dbReference type="GO" id="GO:0003677">
    <property type="term" value="F:DNA binding"/>
    <property type="evidence" value="ECO:0007669"/>
    <property type="project" value="UniProtKB-KW"/>
</dbReference>
<organism evidence="6 7">
    <name type="scientific">Perilla frutescens var. hirtella</name>
    <name type="common">Perilla citriodora</name>
    <name type="synonym">Perilla setoyensis</name>
    <dbReference type="NCBI Taxonomy" id="608512"/>
    <lineage>
        <taxon>Eukaryota</taxon>
        <taxon>Viridiplantae</taxon>
        <taxon>Streptophyta</taxon>
        <taxon>Embryophyta</taxon>
        <taxon>Tracheophyta</taxon>
        <taxon>Spermatophyta</taxon>
        <taxon>Magnoliopsida</taxon>
        <taxon>eudicotyledons</taxon>
        <taxon>Gunneridae</taxon>
        <taxon>Pentapetalae</taxon>
        <taxon>asterids</taxon>
        <taxon>lamiids</taxon>
        <taxon>Lamiales</taxon>
        <taxon>Lamiaceae</taxon>
        <taxon>Nepetoideae</taxon>
        <taxon>Elsholtzieae</taxon>
        <taxon>Perilla</taxon>
    </lineage>
</organism>
<evidence type="ECO:0000313" key="7">
    <source>
        <dbReference type="Proteomes" id="UP001190926"/>
    </source>
</evidence>
<dbReference type="PANTHER" id="PTHR31744:SF77">
    <property type="entry name" value="PROTEIN FEZ"/>
    <property type="match status" value="1"/>
</dbReference>
<protein>
    <submittedName>
        <fullName evidence="6">NAC domain containing protein 94</fullName>
    </submittedName>
</protein>
<feature type="domain" description="NAC" evidence="5">
    <location>
        <begin position="16"/>
        <end position="166"/>
    </location>
</feature>
<keyword evidence="1" id="KW-0805">Transcription regulation</keyword>
<dbReference type="Pfam" id="PF02365">
    <property type="entry name" value="NAM"/>
    <property type="match status" value="1"/>
</dbReference>
<keyword evidence="7" id="KW-1185">Reference proteome</keyword>
<sequence>MDGKIGEEKNIDDDLLLPGFRFHPTDQELVEFYLKRKVQHQPIPSELIKLVDIYKFDPWDLPKLTSLGEKEWYFYCPRERKYKNSARPNRVTESGFWKATGTDRPIYSLSVGIRICIGFKKSLVFYRGRAAKCMKTDWMMHEFRLVSTSKNVPSSDSLALCRIFKKAVPLANRALSYQNETQLNSDVSFRQGSASISDLDVSLYTTVFASSDNCHLSVAGEVSGATSTSRADHVPSSMFMTGLSSESGNCGLMSFEESSQVMQEIVEVDEEESMEKNPWGFSFNLPLAESESWKPPNLPWDSPHCP</sequence>
<evidence type="ECO:0000259" key="5">
    <source>
        <dbReference type="PROSITE" id="PS51005"/>
    </source>
</evidence>
<dbReference type="GO" id="GO:0006355">
    <property type="term" value="P:regulation of DNA-templated transcription"/>
    <property type="evidence" value="ECO:0007669"/>
    <property type="project" value="InterPro"/>
</dbReference>
<dbReference type="Gene3D" id="2.170.150.80">
    <property type="entry name" value="NAC domain"/>
    <property type="match status" value="1"/>
</dbReference>
<evidence type="ECO:0000313" key="6">
    <source>
        <dbReference type="EMBL" id="KAH6823659.1"/>
    </source>
</evidence>